<comment type="caution">
    <text evidence="1">The sequence shown here is derived from an EMBL/GenBank/DDBJ whole genome shotgun (WGS) entry which is preliminary data.</text>
</comment>
<reference evidence="2" key="1">
    <citation type="journal article" date="2019" name="Int. J. Syst. Evol. Microbiol.">
        <title>The Global Catalogue of Microorganisms (GCM) 10K type strain sequencing project: providing services to taxonomists for standard genome sequencing and annotation.</title>
        <authorList>
            <consortium name="The Broad Institute Genomics Platform"/>
            <consortium name="The Broad Institute Genome Sequencing Center for Infectious Disease"/>
            <person name="Wu L."/>
            <person name="Ma J."/>
        </authorList>
    </citation>
    <scope>NUCLEOTIDE SEQUENCE [LARGE SCALE GENOMIC DNA]</scope>
    <source>
        <strain evidence="2">NBRC 106348</strain>
    </source>
</reference>
<proteinExistence type="predicted"/>
<evidence type="ECO:0008006" key="3">
    <source>
        <dbReference type="Google" id="ProtNLM"/>
    </source>
</evidence>
<accession>A0ABQ6HXW4</accession>
<name>A0ABQ6HXW4_9MICO</name>
<protein>
    <recommendedName>
        <fullName evidence="3">DUF1214 domain-containing protein</fullName>
    </recommendedName>
</protein>
<gene>
    <name evidence="1" type="ORF">GCM10025864_10060</name>
</gene>
<dbReference type="RefSeq" id="WP_284295146.1">
    <property type="nucleotide sequence ID" value="NZ_BSUK01000001.1"/>
</dbReference>
<organism evidence="1 2">
    <name type="scientific">Luteimicrobium album</name>
    <dbReference type="NCBI Taxonomy" id="1054550"/>
    <lineage>
        <taxon>Bacteria</taxon>
        <taxon>Bacillati</taxon>
        <taxon>Actinomycetota</taxon>
        <taxon>Actinomycetes</taxon>
        <taxon>Micrococcales</taxon>
        <taxon>Luteimicrobium</taxon>
    </lineage>
</organism>
<evidence type="ECO:0000313" key="1">
    <source>
        <dbReference type="EMBL" id="GMA23247.1"/>
    </source>
</evidence>
<sequence>MTLSVCGADGYFAPNDLGVNNVNAVFAVAGDDGSVTVHLGAWDADVPNRIPLPEGWNLLIRLYQPRLDELSTWQVPAVEPADA</sequence>
<keyword evidence="2" id="KW-1185">Reference proteome</keyword>
<evidence type="ECO:0000313" key="2">
    <source>
        <dbReference type="Proteomes" id="UP001157091"/>
    </source>
</evidence>
<dbReference type="Gene3D" id="2.60.120.1600">
    <property type="match status" value="1"/>
</dbReference>
<dbReference type="SUPFAM" id="SSF160935">
    <property type="entry name" value="VPA0735-like"/>
    <property type="match status" value="1"/>
</dbReference>
<dbReference type="Proteomes" id="UP001157091">
    <property type="component" value="Unassembled WGS sequence"/>
</dbReference>
<dbReference type="EMBL" id="BSUK01000001">
    <property type="protein sequence ID" value="GMA23247.1"/>
    <property type="molecule type" value="Genomic_DNA"/>
</dbReference>